<dbReference type="Gene3D" id="3.40.190.80">
    <property type="match status" value="1"/>
</dbReference>
<keyword evidence="5" id="KW-0028">Amino-acid biosynthesis</keyword>
<dbReference type="InterPro" id="IPR000760">
    <property type="entry name" value="Inositol_monophosphatase-like"/>
</dbReference>
<dbReference type="PANTHER" id="PTHR20854:SF4">
    <property type="entry name" value="INOSITOL-1-MONOPHOSPHATASE-RELATED"/>
    <property type="match status" value="1"/>
</dbReference>
<comment type="pathway">
    <text evidence="2">Amino-acid biosynthesis; L-histidine biosynthesis; L-histidine from 5-phospho-alpha-D-ribose 1-diphosphate: step 8/9.</text>
</comment>
<evidence type="ECO:0000256" key="9">
    <source>
        <dbReference type="ARBA" id="ARBA00023102"/>
    </source>
</evidence>
<dbReference type="GO" id="GO:0046872">
    <property type="term" value="F:metal ion binding"/>
    <property type="evidence" value="ECO:0007669"/>
    <property type="project" value="UniProtKB-KW"/>
</dbReference>
<dbReference type="PANTHER" id="PTHR20854">
    <property type="entry name" value="INOSITOL MONOPHOSPHATASE"/>
    <property type="match status" value="1"/>
</dbReference>
<evidence type="ECO:0000313" key="13">
    <source>
        <dbReference type="EMBL" id="KPQ12231.1"/>
    </source>
</evidence>
<keyword evidence="9" id="KW-0368">Histidine biosynthesis</keyword>
<dbReference type="UniPathway" id="UPA00031">
    <property type="reaction ID" value="UER00013"/>
</dbReference>
<dbReference type="CDD" id="cd01641">
    <property type="entry name" value="Bacterial_IMPase_like_1"/>
    <property type="match status" value="1"/>
</dbReference>
<keyword evidence="6 12" id="KW-0479">Metal-binding</keyword>
<sequence>MSLIEFSSFVSDLATHSGRAILPFFRTALSVGDKSSGADFDPVTEADRAGESVMRHMIRQHFPGHGIIGEEFGSENDEAEYVWVLDPIDGTRAFMSGLPLWGTLIGLTHHGKPGFGMMHQPFIGERFSGDGGAAHYQGPHASRTLITRDCPDIGGATLMATTPDMFTGNAADAFARVQAKARLTRFGCDCYAYCMVAAGHVDLVIENGLKPYDIVALIPIIEGAGGIVTSWDGGDPTRGGAIIAAGDRRVHEQALALLAGR</sequence>
<comment type="catalytic activity">
    <reaction evidence="10">
        <text>L-histidinol phosphate + H2O = L-histidinol + phosphate</text>
        <dbReference type="Rhea" id="RHEA:14465"/>
        <dbReference type="ChEBI" id="CHEBI:15377"/>
        <dbReference type="ChEBI" id="CHEBI:43474"/>
        <dbReference type="ChEBI" id="CHEBI:57699"/>
        <dbReference type="ChEBI" id="CHEBI:57980"/>
        <dbReference type="EC" id="3.1.3.15"/>
    </reaction>
</comment>
<organism evidence="13 15">
    <name type="scientific">Saliniramus fredricksonii</name>
    <dbReference type="NCBI Taxonomy" id="1653334"/>
    <lineage>
        <taxon>Bacteria</taxon>
        <taxon>Pseudomonadati</taxon>
        <taxon>Pseudomonadota</taxon>
        <taxon>Alphaproteobacteria</taxon>
        <taxon>Hyphomicrobiales</taxon>
        <taxon>Salinarimonadaceae</taxon>
        <taxon>Saliniramus</taxon>
    </lineage>
</organism>
<feature type="binding site" evidence="12">
    <location>
        <position position="88"/>
    </location>
    <ligand>
        <name>Mg(2+)</name>
        <dbReference type="ChEBI" id="CHEBI:18420"/>
        <label>1</label>
        <note>catalytic</note>
    </ligand>
</feature>
<evidence type="ECO:0000313" key="16">
    <source>
        <dbReference type="Proteomes" id="UP000182800"/>
    </source>
</evidence>
<feature type="binding site" evidence="12">
    <location>
        <position position="86"/>
    </location>
    <ligand>
        <name>Mg(2+)</name>
        <dbReference type="ChEBI" id="CHEBI:18420"/>
        <label>1</label>
        <note>catalytic</note>
    </ligand>
</feature>
<reference evidence="14 16" key="2">
    <citation type="submission" date="2016-08" db="EMBL/GenBank/DDBJ databases">
        <authorList>
            <person name="Varghese N."/>
            <person name="Submissions Spin"/>
        </authorList>
    </citation>
    <scope>NUCLEOTIDE SEQUENCE [LARGE SCALE GENOMIC DNA]</scope>
    <source>
        <strain evidence="14 16">HL-109</strain>
    </source>
</reference>
<dbReference type="GO" id="GO:0008934">
    <property type="term" value="F:inositol monophosphate 1-phosphatase activity"/>
    <property type="evidence" value="ECO:0007669"/>
    <property type="project" value="TreeGrafter"/>
</dbReference>
<evidence type="ECO:0000256" key="10">
    <source>
        <dbReference type="ARBA" id="ARBA00049158"/>
    </source>
</evidence>
<keyword evidence="8 12" id="KW-0460">Magnesium</keyword>
<feature type="binding site" evidence="12">
    <location>
        <position position="70"/>
    </location>
    <ligand>
        <name>Mg(2+)</name>
        <dbReference type="ChEBI" id="CHEBI:18420"/>
        <label>1</label>
        <note>catalytic</note>
    </ligand>
</feature>
<dbReference type="InterPro" id="IPR011809">
    <property type="entry name" value="His_9_proposed"/>
</dbReference>
<dbReference type="GO" id="GO:0006020">
    <property type="term" value="P:inositol metabolic process"/>
    <property type="evidence" value="ECO:0007669"/>
    <property type="project" value="TreeGrafter"/>
</dbReference>
<evidence type="ECO:0000256" key="4">
    <source>
        <dbReference type="ARBA" id="ARBA00013085"/>
    </source>
</evidence>
<evidence type="ECO:0000256" key="6">
    <source>
        <dbReference type="ARBA" id="ARBA00022723"/>
    </source>
</evidence>
<evidence type="ECO:0000256" key="12">
    <source>
        <dbReference type="PIRSR" id="PIRSR600760-2"/>
    </source>
</evidence>
<evidence type="ECO:0000256" key="2">
    <source>
        <dbReference type="ARBA" id="ARBA00004970"/>
    </source>
</evidence>
<comment type="similarity">
    <text evidence="3">Belongs to the inositol monophosphatase superfamily.</text>
</comment>
<dbReference type="EMBL" id="FMBM01000001">
    <property type="protein sequence ID" value="SCC78914.1"/>
    <property type="molecule type" value="Genomic_DNA"/>
</dbReference>
<dbReference type="EMBL" id="LJSX01000003">
    <property type="protein sequence ID" value="KPQ12231.1"/>
    <property type="molecule type" value="Genomic_DNA"/>
</dbReference>
<keyword evidence="7 13" id="KW-0378">Hydrolase</keyword>
<evidence type="ECO:0000256" key="11">
    <source>
        <dbReference type="NCBIfam" id="TIGR02067"/>
    </source>
</evidence>
<dbReference type="PROSITE" id="PS00629">
    <property type="entry name" value="IMP_1"/>
    <property type="match status" value="1"/>
</dbReference>
<dbReference type="FunFam" id="3.30.540.10:FF:000030">
    <property type="entry name" value="Inositol monophosphatase"/>
    <property type="match status" value="1"/>
</dbReference>
<dbReference type="GO" id="GO:0004401">
    <property type="term" value="F:histidinol-phosphatase activity"/>
    <property type="evidence" value="ECO:0007669"/>
    <property type="project" value="UniProtKB-UniRule"/>
</dbReference>
<evidence type="ECO:0000256" key="8">
    <source>
        <dbReference type="ARBA" id="ARBA00022842"/>
    </source>
</evidence>
<dbReference type="PATRIC" id="fig|1653334.4.peg.3291"/>
<dbReference type="SUPFAM" id="SSF56655">
    <property type="entry name" value="Carbohydrate phosphatase"/>
    <property type="match status" value="1"/>
</dbReference>
<evidence type="ECO:0000313" key="14">
    <source>
        <dbReference type="EMBL" id="SCC78914.1"/>
    </source>
</evidence>
<dbReference type="OrthoDB" id="9785695at2"/>
<dbReference type="STRING" id="1653334.GA0071312_0563"/>
<proteinExistence type="inferred from homology"/>
<evidence type="ECO:0000256" key="3">
    <source>
        <dbReference type="ARBA" id="ARBA00009759"/>
    </source>
</evidence>
<evidence type="ECO:0000256" key="7">
    <source>
        <dbReference type="ARBA" id="ARBA00022801"/>
    </source>
</evidence>
<dbReference type="GO" id="GO:0007165">
    <property type="term" value="P:signal transduction"/>
    <property type="evidence" value="ECO:0007669"/>
    <property type="project" value="TreeGrafter"/>
</dbReference>
<dbReference type="PRINTS" id="PR00377">
    <property type="entry name" value="IMPHPHTASES"/>
</dbReference>
<comment type="cofactor">
    <cofactor evidence="1 12">
        <name>Mg(2+)</name>
        <dbReference type="ChEBI" id="CHEBI:18420"/>
    </cofactor>
</comment>
<name>A0A0P7YDB1_9HYPH</name>
<dbReference type="Proteomes" id="UP000050497">
    <property type="component" value="Unassembled WGS sequence"/>
</dbReference>
<dbReference type="InterPro" id="IPR020583">
    <property type="entry name" value="Inositol_monoP_metal-BS"/>
</dbReference>
<dbReference type="Pfam" id="PF00459">
    <property type="entry name" value="Inositol_P"/>
    <property type="match status" value="1"/>
</dbReference>
<feature type="binding site" evidence="12">
    <location>
        <position position="213"/>
    </location>
    <ligand>
        <name>Mg(2+)</name>
        <dbReference type="ChEBI" id="CHEBI:18420"/>
        <label>1</label>
        <note>catalytic</note>
    </ligand>
</feature>
<evidence type="ECO:0000256" key="5">
    <source>
        <dbReference type="ARBA" id="ARBA00022605"/>
    </source>
</evidence>
<dbReference type="AlphaFoldDB" id="A0A0P7YDB1"/>
<dbReference type="GO" id="GO:0000105">
    <property type="term" value="P:L-histidine biosynthetic process"/>
    <property type="evidence" value="ECO:0007669"/>
    <property type="project" value="UniProtKB-UniRule"/>
</dbReference>
<dbReference type="RefSeq" id="WP_074443524.1">
    <property type="nucleotide sequence ID" value="NZ_FMBM01000001.1"/>
</dbReference>
<protein>
    <recommendedName>
        <fullName evidence="4 11">Histidinol-phosphatase</fullName>
        <ecNumber evidence="4 11">3.1.3.15</ecNumber>
    </recommendedName>
</protein>
<dbReference type="Proteomes" id="UP000182800">
    <property type="component" value="Unassembled WGS sequence"/>
</dbReference>
<evidence type="ECO:0000256" key="1">
    <source>
        <dbReference type="ARBA" id="ARBA00001946"/>
    </source>
</evidence>
<accession>A0A0P7YDB1</accession>
<reference evidence="13 15" key="1">
    <citation type="submission" date="2015-09" db="EMBL/GenBank/DDBJ databases">
        <title>Identification and resolution of microdiversity through metagenomic sequencing of parallel consortia.</title>
        <authorList>
            <person name="Nelson W.C."/>
            <person name="Romine M.F."/>
            <person name="Lindemann S.R."/>
        </authorList>
    </citation>
    <scope>NUCLEOTIDE SEQUENCE [LARGE SCALE GENOMIC DNA]</scope>
    <source>
        <strain evidence="13">HL-109</strain>
    </source>
</reference>
<evidence type="ECO:0000313" key="15">
    <source>
        <dbReference type="Proteomes" id="UP000050497"/>
    </source>
</evidence>
<comment type="caution">
    <text evidence="13">The sequence shown here is derived from an EMBL/GenBank/DDBJ whole genome shotgun (WGS) entry which is preliminary data.</text>
</comment>
<feature type="binding site" evidence="12">
    <location>
        <position position="89"/>
    </location>
    <ligand>
        <name>Mg(2+)</name>
        <dbReference type="ChEBI" id="CHEBI:18420"/>
        <label>1</label>
        <note>catalytic</note>
    </ligand>
</feature>
<keyword evidence="16" id="KW-1185">Reference proteome</keyword>
<gene>
    <name evidence="13" type="primary">hisN</name>
    <name evidence="14" type="ORF">GA0071312_0563</name>
    <name evidence="13" type="ORF">HLUCCO17_03435</name>
</gene>
<dbReference type="Gene3D" id="3.30.540.10">
    <property type="entry name" value="Fructose-1,6-Bisphosphatase, subunit A, domain 1"/>
    <property type="match status" value="1"/>
</dbReference>
<dbReference type="EC" id="3.1.3.15" evidence="4 11"/>
<dbReference type="NCBIfam" id="TIGR02067">
    <property type="entry name" value="his_9_HisN"/>
    <property type="match status" value="1"/>
</dbReference>